<proteinExistence type="inferred from homology"/>
<feature type="region of interest" description="Disordered" evidence="7">
    <location>
        <begin position="268"/>
        <end position="289"/>
    </location>
</feature>
<reference evidence="8 9" key="1">
    <citation type="journal article" date="2024" name="J. Plant Pathol.">
        <title>Sequence and assembly of the genome of Seiridium unicorne, isolate CBS 538.82, causal agent of cypress canker disease.</title>
        <authorList>
            <person name="Scali E."/>
            <person name="Rocca G.D."/>
            <person name="Danti R."/>
            <person name="Garbelotto M."/>
            <person name="Barberini S."/>
            <person name="Baroncelli R."/>
            <person name="Emiliani G."/>
        </authorList>
    </citation>
    <scope>NUCLEOTIDE SEQUENCE [LARGE SCALE GENOMIC DNA]</scope>
    <source>
        <strain evidence="8 9">BM-138-508</strain>
    </source>
</reference>
<sequence length="523" mass="57976">MSDDEADPELLALLRQHFQGKLNIEDEPETGVLEGAEYVYDNAIDVAVDMRATKNAAALIHQQMLEKEYSTATWSEHELHPKAKDETTVAFIFVMDLLNFSFWSLRPEEERFAVEYRGKRWTGYWSLIASLQRALDEGGWMLYSLITNLISSAKNSAARLVNTLASDFLCFRDEHHFAGRRKPVRLLKRAQILVADLWACFNGESWGEFKDIDKITMFADYRVPQILATLGSIGYSPPLQSLISHGEMIETGSRLQYLVRGADQKRDQARTSGCEATGSAGEGEHATSPDEKHLVLEEMLKSGGSCPAGHVFGEGETFRVAYDDRTNIFINLTLSDAHIKLGLSLLDRHARPAIWSYSSSSPLSYNSLDITTAMKPIGLPSAFLVSSAAAQCGPEQDYQWSVANLSASASPHSTISYFSLDLTTNDTIVHCVGYGSTYQVLGNLPRTNCTQDISCAILQLFDSAKDKRAVHLIPSAEIVWENEMPNPNGRIQVYEGPRSFNVTLRSSYGAYGGGIKVQTQKSS</sequence>
<dbReference type="EMBL" id="JARVKF010000032">
    <property type="protein sequence ID" value="KAK9424760.1"/>
    <property type="molecule type" value="Genomic_DNA"/>
</dbReference>
<evidence type="ECO:0000256" key="4">
    <source>
        <dbReference type="ARBA" id="ARBA00035393"/>
    </source>
</evidence>
<accession>A0ABR2VCW6</accession>
<protein>
    <recommendedName>
        <fullName evidence="3 6">Queuosine 5'-phosphate N-glycosylase/hydrolase</fullName>
        <ecNumber evidence="6">3.2.2.-</ecNumber>
    </recommendedName>
    <alternativeName>
        <fullName evidence="4 6">Queuosine-nucleotide N-glycosylase/hydrolase</fullName>
    </alternativeName>
</protein>
<evidence type="ECO:0000256" key="3">
    <source>
        <dbReference type="ARBA" id="ARBA00035306"/>
    </source>
</evidence>
<dbReference type="InterPro" id="IPR019438">
    <property type="entry name" value="Q_salvage"/>
</dbReference>
<comment type="caution">
    <text evidence="8">The sequence shown here is derived from an EMBL/GenBank/DDBJ whole genome shotgun (WGS) entry which is preliminary data.</text>
</comment>
<dbReference type="PANTHER" id="PTHR21314">
    <property type="entry name" value="QUEUOSINE 5'-PHOSPHATE N-GLYCOSYLASE_HYDROLASE-RELATED"/>
    <property type="match status" value="1"/>
</dbReference>
<dbReference type="Pfam" id="PF10343">
    <property type="entry name" value="Q_salvage"/>
    <property type="match status" value="2"/>
</dbReference>
<name>A0ABR2VCW6_9PEZI</name>
<gene>
    <name evidence="8" type="ORF">SUNI508_13479</name>
</gene>
<keyword evidence="9" id="KW-1185">Reference proteome</keyword>
<evidence type="ECO:0000256" key="1">
    <source>
        <dbReference type="ARBA" id="ARBA00022801"/>
    </source>
</evidence>
<dbReference type="EC" id="3.2.2.-" evidence="6"/>
<evidence type="ECO:0000313" key="8">
    <source>
        <dbReference type="EMBL" id="KAK9424760.1"/>
    </source>
</evidence>
<dbReference type="PANTHER" id="PTHR21314:SF0">
    <property type="entry name" value="QUEUOSINE 5'-PHOSPHATE N-GLYCOSYLASE_HYDROLASE"/>
    <property type="match status" value="1"/>
</dbReference>
<evidence type="ECO:0000313" key="9">
    <source>
        <dbReference type="Proteomes" id="UP001408356"/>
    </source>
</evidence>
<dbReference type="Proteomes" id="UP001408356">
    <property type="component" value="Unassembled WGS sequence"/>
</dbReference>
<evidence type="ECO:0000256" key="2">
    <source>
        <dbReference type="ARBA" id="ARBA00035119"/>
    </source>
</evidence>
<comment type="similarity">
    <text evidence="2 6">Belongs to the QNG1 protein family.</text>
</comment>
<organism evidence="8 9">
    <name type="scientific">Seiridium unicorne</name>
    <dbReference type="NCBI Taxonomy" id="138068"/>
    <lineage>
        <taxon>Eukaryota</taxon>
        <taxon>Fungi</taxon>
        <taxon>Dikarya</taxon>
        <taxon>Ascomycota</taxon>
        <taxon>Pezizomycotina</taxon>
        <taxon>Sordariomycetes</taxon>
        <taxon>Xylariomycetidae</taxon>
        <taxon>Amphisphaeriales</taxon>
        <taxon>Sporocadaceae</taxon>
        <taxon>Seiridium</taxon>
    </lineage>
</organism>
<comment type="function">
    <text evidence="6">Catalyzes the hydrolysis of queuosine 5'-phosphate, releasing the nucleobase queuine (q). Is required for salvage of queuine from exogenous queuosine (Q) that is imported and then converted to queuosine 5'-phosphate intracellularly.</text>
</comment>
<comment type="catalytic activity">
    <reaction evidence="5 6">
        <text>queuosine 5'-phosphate + H2O = queuine + D-ribose 5-phosphate</text>
        <dbReference type="Rhea" id="RHEA:75387"/>
        <dbReference type="ChEBI" id="CHEBI:15377"/>
        <dbReference type="ChEBI" id="CHEBI:17433"/>
        <dbReference type="ChEBI" id="CHEBI:78346"/>
        <dbReference type="ChEBI" id="CHEBI:194371"/>
    </reaction>
    <physiologicalReaction direction="left-to-right" evidence="5 6">
        <dbReference type="Rhea" id="RHEA:75388"/>
    </physiologicalReaction>
</comment>
<evidence type="ECO:0000256" key="5">
    <source>
        <dbReference type="ARBA" id="ARBA00048204"/>
    </source>
</evidence>
<evidence type="ECO:0000256" key="7">
    <source>
        <dbReference type="SAM" id="MobiDB-lite"/>
    </source>
</evidence>
<evidence type="ECO:0000256" key="6">
    <source>
        <dbReference type="RuleBase" id="RU365002"/>
    </source>
</evidence>
<keyword evidence="1 6" id="KW-0378">Hydrolase</keyword>